<feature type="transmembrane region" description="Helical" evidence="1">
    <location>
        <begin position="39"/>
        <end position="59"/>
    </location>
</feature>
<dbReference type="EMBL" id="FMXE01000015">
    <property type="protein sequence ID" value="SDA79131.1"/>
    <property type="molecule type" value="Genomic_DNA"/>
</dbReference>
<evidence type="ECO:0000256" key="1">
    <source>
        <dbReference type="SAM" id="Phobius"/>
    </source>
</evidence>
<dbReference type="STRING" id="279824.SAMN03080617_02328"/>
<organism evidence="2 3">
    <name type="scientific">Algoriphagus alkaliphilus</name>
    <dbReference type="NCBI Taxonomy" id="279824"/>
    <lineage>
        <taxon>Bacteria</taxon>
        <taxon>Pseudomonadati</taxon>
        <taxon>Bacteroidota</taxon>
        <taxon>Cytophagia</taxon>
        <taxon>Cytophagales</taxon>
        <taxon>Cyclobacteriaceae</taxon>
        <taxon>Algoriphagus</taxon>
    </lineage>
</organism>
<protein>
    <submittedName>
        <fullName evidence="2">Uncharacterized protein</fullName>
    </submittedName>
</protein>
<keyword evidence="1" id="KW-1133">Transmembrane helix</keyword>
<keyword evidence="3" id="KW-1185">Reference proteome</keyword>
<accession>A0A1G5Y8Y0</accession>
<gene>
    <name evidence="2" type="ORF">SAMN03080617_02328</name>
</gene>
<evidence type="ECO:0000313" key="3">
    <source>
        <dbReference type="Proteomes" id="UP000198756"/>
    </source>
</evidence>
<feature type="transmembrane region" description="Helical" evidence="1">
    <location>
        <begin position="7"/>
        <end position="27"/>
    </location>
</feature>
<dbReference type="AlphaFoldDB" id="A0A1G5Y8Y0"/>
<dbReference type="Proteomes" id="UP000198756">
    <property type="component" value="Unassembled WGS sequence"/>
</dbReference>
<reference evidence="3" key="1">
    <citation type="submission" date="2016-10" db="EMBL/GenBank/DDBJ databases">
        <authorList>
            <person name="Varghese N."/>
            <person name="Submissions S."/>
        </authorList>
    </citation>
    <scope>NUCLEOTIDE SEQUENCE [LARGE SCALE GENOMIC DNA]</scope>
    <source>
        <strain evidence="3">DSM 22703</strain>
    </source>
</reference>
<sequence length="61" mass="7274">MLNKITRVFYLTFGMLYGLNAFYVFFFTSTGDEIRLFSIWQTNKWIAGLVYLFFSFVFLSS</sequence>
<keyword evidence="1" id="KW-0472">Membrane</keyword>
<proteinExistence type="predicted"/>
<name>A0A1G5Y8Y0_9BACT</name>
<evidence type="ECO:0000313" key="2">
    <source>
        <dbReference type="EMBL" id="SDA79131.1"/>
    </source>
</evidence>
<keyword evidence="1" id="KW-0812">Transmembrane</keyword>